<feature type="region of interest" description="Disordered" evidence="1">
    <location>
        <begin position="47"/>
        <end position="100"/>
    </location>
</feature>
<feature type="compositionally biased region" description="Pro residues" evidence="1">
    <location>
        <begin position="50"/>
        <end position="60"/>
    </location>
</feature>
<dbReference type="OrthoDB" id="9255915at2"/>
<dbReference type="RefSeq" id="WP_117953637.1">
    <property type="nucleotide sequence ID" value="NZ_QRAN01000006.1"/>
</dbReference>
<dbReference type="EMBL" id="QRAN01000006">
    <property type="protein sequence ID" value="RLQ22496.1"/>
    <property type="molecule type" value="Genomic_DNA"/>
</dbReference>
<dbReference type="Proteomes" id="UP000265509">
    <property type="component" value="Unassembled WGS sequence"/>
</dbReference>
<comment type="caution">
    <text evidence="2">The sequence shown here is derived from an EMBL/GenBank/DDBJ whole genome shotgun (WGS) entry which is preliminary data.</text>
</comment>
<keyword evidence="3" id="KW-1185">Reference proteome</keyword>
<evidence type="ECO:0000313" key="3">
    <source>
        <dbReference type="Proteomes" id="UP000265509"/>
    </source>
</evidence>
<name>A0A3L7DZ46_9GAMM</name>
<proteinExistence type="predicted"/>
<protein>
    <submittedName>
        <fullName evidence="2">Uncharacterized protein</fullName>
    </submittedName>
</protein>
<feature type="compositionally biased region" description="Low complexity" evidence="1">
    <location>
        <begin position="81"/>
        <end position="90"/>
    </location>
</feature>
<gene>
    <name evidence="2" type="ORF">DWB85_07715</name>
</gene>
<accession>A0A3L7DZ46</accession>
<reference evidence="2 3" key="1">
    <citation type="submission" date="2018-07" db="EMBL/GenBank/DDBJ databases">
        <title>Halioglobus sp. genome submission.</title>
        <authorList>
            <person name="Ye M.-Q."/>
            <person name="Du Z.-J."/>
        </authorList>
    </citation>
    <scope>NUCLEOTIDE SEQUENCE [LARGE SCALE GENOMIC DNA]</scope>
    <source>
        <strain evidence="2 3">U0301</strain>
    </source>
</reference>
<sequence length="220" mass="22932">MRSPWELVSRGQDDMEALQTDVMRFMAILGLCLAAIFSLVKSPDFHAPAQAPPAAAPSPAEPASAVPPEEPRSPPDPAPAPARAEAAADPRPVPPEPLAPATAADAGFGLEFESARALAALVAAGSVTLVVTDGESFWRWSGDAGLTETRGLSAYFAMEERTVPARFRLAADRQLGAGSKAWGVVLPVAIRAQIDAQVARDRGGLLTISADGTVSRQTMP</sequence>
<evidence type="ECO:0000256" key="1">
    <source>
        <dbReference type="SAM" id="MobiDB-lite"/>
    </source>
</evidence>
<organism evidence="2 3">
    <name type="scientific">Seongchinamella sediminis</name>
    <dbReference type="NCBI Taxonomy" id="2283635"/>
    <lineage>
        <taxon>Bacteria</taxon>
        <taxon>Pseudomonadati</taxon>
        <taxon>Pseudomonadota</taxon>
        <taxon>Gammaproteobacteria</taxon>
        <taxon>Cellvibrionales</taxon>
        <taxon>Halieaceae</taxon>
        <taxon>Seongchinamella</taxon>
    </lineage>
</organism>
<evidence type="ECO:0000313" key="2">
    <source>
        <dbReference type="EMBL" id="RLQ22496.1"/>
    </source>
</evidence>
<dbReference type="AlphaFoldDB" id="A0A3L7DZ46"/>